<organism evidence="1 2">
    <name type="scientific">Goodea atripinnis</name>
    <dbReference type="NCBI Taxonomy" id="208336"/>
    <lineage>
        <taxon>Eukaryota</taxon>
        <taxon>Metazoa</taxon>
        <taxon>Chordata</taxon>
        <taxon>Craniata</taxon>
        <taxon>Vertebrata</taxon>
        <taxon>Euteleostomi</taxon>
        <taxon>Actinopterygii</taxon>
        <taxon>Neopterygii</taxon>
        <taxon>Teleostei</taxon>
        <taxon>Neoteleostei</taxon>
        <taxon>Acanthomorphata</taxon>
        <taxon>Ovalentaria</taxon>
        <taxon>Atherinomorphae</taxon>
        <taxon>Cyprinodontiformes</taxon>
        <taxon>Goodeidae</taxon>
        <taxon>Goodea</taxon>
    </lineage>
</organism>
<protein>
    <submittedName>
        <fullName evidence="1">Uncharacterized protein</fullName>
    </submittedName>
</protein>
<evidence type="ECO:0000313" key="1">
    <source>
        <dbReference type="EMBL" id="MEQ2157447.1"/>
    </source>
</evidence>
<evidence type="ECO:0000313" key="2">
    <source>
        <dbReference type="Proteomes" id="UP001476798"/>
    </source>
</evidence>
<sequence length="106" mass="12195">MRRCITVRLDNNNKGCCDVGSSDRDVTRFIQNNIIHKGMHRQETYLHHKDNHKTEVNPFIHQSSTAYLGPGLVPEATYLFETSSIGACPKWLLLMCRRKTFILSMS</sequence>
<comment type="caution">
    <text evidence="1">The sequence shown here is derived from an EMBL/GenBank/DDBJ whole genome shotgun (WGS) entry which is preliminary data.</text>
</comment>
<proteinExistence type="predicted"/>
<reference evidence="1 2" key="1">
    <citation type="submission" date="2021-06" db="EMBL/GenBank/DDBJ databases">
        <authorList>
            <person name="Palmer J.M."/>
        </authorList>
    </citation>
    <scope>NUCLEOTIDE SEQUENCE [LARGE SCALE GENOMIC DNA]</scope>
    <source>
        <strain evidence="1 2">GA_2019</strain>
        <tissue evidence="1">Muscle</tissue>
    </source>
</reference>
<gene>
    <name evidence="1" type="ORF">GOODEAATRI_002009</name>
</gene>
<accession>A0ABV0MEM3</accession>
<name>A0ABV0MEM3_9TELE</name>
<dbReference type="EMBL" id="JAHRIO010000067">
    <property type="protein sequence ID" value="MEQ2157447.1"/>
    <property type="molecule type" value="Genomic_DNA"/>
</dbReference>
<keyword evidence="2" id="KW-1185">Reference proteome</keyword>
<dbReference type="Proteomes" id="UP001476798">
    <property type="component" value="Unassembled WGS sequence"/>
</dbReference>